<reference evidence="2" key="2">
    <citation type="submission" date="2021-01" db="UniProtKB">
        <authorList>
            <consortium name="EnsemblPlants"/>
        </authorList>
    </citation>
    <scope>IDENTIFICATION</scope>
</reference>
<feature type="transmembrane region" description="Helical" evidence="1">
    <location>
        <begin position="53"/>
        <end position="74"/>
    </location>
</feature>
<evidence type="ECO:0000313" key="2">
    <source>
        <dbReference type="EnsemblPlants" id="QL11p029914:mrna"/>
    </source>
</evidence>
<organism evidence="2 3">
    <name type="scientific">Quercus lobata</name>
    <name type="common">Valley oak</name>
    <dbReference type="NCBI Taxonomy" id="97700"/>
    <lineage>
        <taxon>Eukaryota</taxon>
        <taxon>Viridiplantae</taxon>
        <taxon>Streptophyta</taxon>
        <taxon>Embryophyta</taxon>
        <taxon>Tracheophyta</taxon>
        <taxon>Spermatophyta</taxon>
        <taxon>Magnoliopsida</taxon>
        <taxon>eudicotyledons</taxon>
        <taxon>Gunneridae</taxon>
        <taxon>Pentapetalae</taxon>
        <taxon>rosids</taxon>
        <taxon>fabids</taxon>
        <taxon>Fagales</taxon>
        <taxon>Fagaceae</taxon>
        <taxon>Quercus</taxon>
    </lineage>
</organism>
<evidence type="ECO:0000313" key="3">
    <source>
        <dbReference type="Proteomes" id="UP000594261"/>
    </source>
</evidence>
<dbReference type="AlphaFoldDB" id="A0A7N2MXR8"/>
<dbReference type="EMBL" id="LRBV02000011">
    <property type="status" value="NOT_ANNOTATED_CDS"/>
    <property type="molecule type" value="Genomic_DNA"/>
</dbReference>
<keyword evidence="1" id="KW-0812">Transmembrane</keyword>
<dbReference type="Proteomes" id="UP000594261">
    <property type="component" value="Chromosome 11"/>
</dbReference>
<accession>A0A7N2MXR8</accession>
<keyword evidence="1" id="KW-1133">Transmembrane helix</keyword>
<sequence length="82" mass="9156">MLDDKQNKLLQMGVMLTTATLLLTAFIISVGFLSINVRIALFNDIINGEKNWLWTAGGGSIGCIVLYLFAYSWYSEFNFATP</sequence>
<reference evidence="2 3" key="1">
    <citation type="journal article" date="2016" name="G3 (Bethesda)">
        <title>First Draft Assembly and Annotation of the Genome of a California Endemic Oak Quercus lobata Nee (Fagaceae).</title>
        <authorList>
            <person name="Sork V.L."/>
            <person name="Fitz-Gibbon S.T."/>
            <person name="Puiu D."/>
            <person name="Crepeau M."/>
            <person name="Gugger P.F."/>
            <person name="Sherman R."/>
            <person name="Stevens K."/>
            <person name="Langley C.H."/>
            <person name="Pellegrini M."/>
            <person name="Salzberg S.L."/>
        </authorList>
    </citation>
    <scope>NUCLEOTIDE SEQUENCE [LARGE SCALE GENOMIC DNA]</scope>
    <source>
        <strain evidence="2 3">cv. SW786</strain>
    </source>
</reference>
<dbReference type="Gramene" id="QL11p029914:mrna">
    <property type="protein sequence ID" value="QL11p029914:mrna"/>
    <property type="gene ID" value="QL11p029914"/>
</dbReference>
<dbReference type="OMA" id="AYSWYSE"/>
<keyword evidence="3" id="KW-1185">Reference proteome</keyword>
<dbReference type="InParanoid" id="A0A7N2MXR8"/>
<protein>
    <submittedName>
        <fullName evidence="2">Uncharacterized protein</fullName>
    </submittedName>
</protein>
<keyword evidence="1" id="KW-0472">Membrane</keyword>
<dbReference type="EnsemblPlants" id="QL11p029914:mrna">
    <property type="protein sequence ID" value="QL11p029914:mrna"/>
    <property type="gene ID" value="QL11p029914"/>
</dbReference>
<name>A0A7N2MXR8_QUELO</name>
<feature type="transmembrane region" description="Helical" evidence="1">
    <location>
        <begin position="20"/>
        <end position="41"/>
    </location>
</feature>
<evidence type="ECO:0000256" key="1">
    <source>
        <dbReference type="SAM" id="Phobius"/>
    </source>
</evidence>
<proteinExistence type="predicted"/>